<dbReference type="PROSITE" id="PS51318">
    <property type="entry name" value="TAT"/>
    <property type="match status" value="1"/>
</dbReference>
<keyword evidence="1" id="KW-0732">Signal</keyword>
<feature type="chain" id="PRO_5046585639" description="Secreted protein" evidence="1">
    <location>
        <begin position="24"/>
        <end position="293"/>
    </location>
</feature>
<reference evidence="2 3" key="1">
    <citation type="submission" date="2019-12" db="EMBL/GenBank/DDBJ databases">
        <title>Genome sequence of Streptomyces bambusae.</title>
        <authorList>
            <person name="Bansal K."/>
            <person name="Choksket S."/>
            <person name="Korpole S."/>
            <person name="Patil P.B."/>
        </authorList>
    </citation>
    <scope>NUCLEOTIDE SEQUENCE [LARGE SCALE GENOMIC DNA]</scope>
    <source>
        <strain evidence="2 3">SK60</strain>
    </source>
</reference>
<dbReference type="Proteomes" id="UP000812013">
    <property type="component" value="Unassembled WGS sequence"/>
</dbReference>
<sequence length="293" mass="29357">MKITTARRLLAAAALALATAAGATTPGQAVPAAPAQPAAGTAAASLPGYQVFNGGPATTDNFARMYMACPEGKVVVGGGGEAQGPDGLLLGSFPSYDGGTYRWNVVARQDGQSQVTTTGHIICVDSAALPGYQIVSQPSANVSNGGSREVSCPSGKVVVGGGAEALGPSATLRYSVPIPAGRVPYYMWTASGRSLSESSVGLAVTAICADPVPGYEIITAPSAETPNPNRLTVTCPQGKAILSGGPGGYNSAVVSASRPEFISSDAGYRWMTSVREPSRSTAISSASAICASV</sequence>
<dbReference type="RefSeq" id="WP_219664779.1">
    <property type="nucleotide sequence ID" value="NZ_WTFF01000010.1"/>
</dbReference>
<keyword evidence="3" id="KW-1185">Reference proteome</keyword>
<evidence type="ECO:0000313" key="2">
    <source>
        <dbReference type="EMBL" id="MBW5480913.1"/>
    </source>
</evidence>
<gene>
    <name evidence="2" type="ORF">GPJ59_03145</name>
</gene>
<dbReference type="EMBL" id="WTFF01000010">
    <property type="protein sequence ID" value="MBW5480913.1"/>
    <property type="molecule type" value="Genomic_DNA"/>
</dbReference>
<evidence type="ECO:0000256" key="1">
    <source>
        <dbReference type="SAM" id="SignalP"/>
    </source>
</evidence>
<organism evidence="2 3">
    <name type="scientific">Streptomyces bambusae</name>
    <dbReference type="NCBI Taxonomy" id="1550616"/>
    <lineage>
        <taxon>Bacteria</taxon>
        <taxon>Bacillati</taxon>
        <taxon>Actinomycetota</taxon>
        <taxon>Actinomycetes</taxon>
        <taxon>Kitasatosporales</taxon>
        <taxon>Streptomycetaceae</taxon>
        <taxon>Streptomyces</taxon>
    </lineage>
</organism>
<comment type="caution">
    <text evidence="2">The sequence shown here is derived from an EMBL/GenBank/DDBJ whole genome shotgun (WGS) entry which is preliminary data.</text>
</comment>
<dbReference type="InterPro" id="IPR006311">
    <property type="entry name" value="TAT_signal"/>
</dbReference>
<feature type="signal peptide" evidence="1">
    <location>
        <begin position="1"/>
        <end position="23"/>
    </location>
</feature>
<evidence type="ECO:0008006" key="4">
    <source>
        <dbReference type="Google" id="ProtNLM"/>
    </source>
</evidence>
<protein>
    <recommendedName>
        <fullName evidence="4">Secreted protein</fullName>
    </recommendedName>
</protein>
<name>A0ABS6YZL3_9ACTN</name>
<accession>A0ABS6YZL3</accession>
<evidence type="ECO:0000313" key="3">
    <source>
        <dbReference type="Proteomes" id="UP000812013"/>
    </source>
</evidence>
<proteinExistence type="predicted"/>